<proteinExistence type="predicted"/>
<evidence type="ECO:0008006" key="3">
    <source>
        <dbReference type="Google" id="ProtNLM"/>
    </source>
</evidence>
<name>A0A2S7X8H3_9GAMM</name>
<dbReference type="Proteomes" id="UP000239273">
    <property type="component" value="Unassembled WGS sequence"/>
</dbReference>
<protein>
    <recommendedName>
        <fullName evidence="3">Bacterial Ig-like domain-containing protein</fullName>
    </recommendedName>
</protein>
<organism evidence="1 2">
    <name type="scientific">Aliivibrio sifiae</name>
    <dbReference type="NCBI Taxonomy" id="566293"/>
    <lineage>
        <taxon>Bacteria</taxon>
        <taxon>Pseudomonadati</taxon>
        <taxon>Pseudomonadota</taxon>
        <taxon>Gammaproteobacteria</taxon>
        <taxon>Vibrionales</taxon>
        <taxon>Vibrionaceae</taxon>
        <taxon>Aliivibrio</taxon>
    </lineage>
</organism>
<accession>A0A2S7X8H3</accession>
<dbReference type="RefSeq" id="WP_211295937.1">
    <property type="nucleotide sequence ID" value="NZ_MSCP01000002.1"/>
</dbReference>
<reference evidence="1 2" key="1">
    <citation type="submission" date="2016-12" db="EMBL/GenBank/DDBJ databases">
        <title>Diversity of luminous bacteria.</title>
        <authorList>
            <person name="Yoshizawa S."/>
            <person name="Kogure K."/>
        </authorList>
    </citation>
    <scope>NUCLEOTIDE SEQUENCE [LARGE SCALE GENOMIC DNA]</scope>
    <source>
        <strain evidence="1 2">NBRC 105001</strain>
    </source>
</reference>
<dbReference type="EMBL" id="MSCP01000002">
    <property type="protein sequence ID" value="PQJ87577.1"/>
    <property type="molecule type" value="Genomic_DNA"/>
</dbReference>
<evidence type="ECO:0000313" key="2">
    <source>
        <dbReference type="Proteomes" id="UP000239273"/>
    </source>
</evidence>
<sequence length="259" mass="27351">DDGSWSMAVQDLSGWPDGEVTATVTGSNQHGIAAEAVTETANLSAAKPTVSSVTLNPVTPSNGDSVQVTIRFNENVSNVSGTLGQPIDFSSVTAPTNEWVGTISSLNVGVESKKDLIVSAGYKDTSGNFGDEYTEQVNVTPVIVLNTISDDYIVGSSDSNSLLITGVSTGFSNGDRLKVKAQSINEITEVFNQTVQIQSDGTWSTTAEDISGWNNSDITITLDGRNSSSVDATTISKTIPLDNSIAFVYRDDWLIRKAA</sequence>
<evidence type="ECO:0000313" key="1">
    <source>
        <dbReference type="EMBL" id="PQJ87577.1"/>
    </source>
</evidence>
<dbReference type="AlphaFoldDB" id="A0A2S7X8H3"/>
<gene>
    <name evidence="1" type="ORF">BTO23_15860</name>
</gene>
<feature type="non-terminal residue" evidence="1">
    <location>
        <position position="1"/>
    </location>
</feature>
<comment type="caution">
    <text evidence="1">The sequence shown here is derived from an EMBL/GenBank/DDBJ whole genome shotgun (WGS) entry which is preliminary data.</text>
</comment>